<sequence length="252" mass="28203">MLARLHKSLLHLFTPHPANNHRPRLLEPSLLSVLAAIILVTNSGVRIFAQVTGGILGYASDITVEQVLTLTNQRRLDAGLPSLKLDDRLADAARRKAADMFTFNYWAHANPQNNREPWYFFDAANYQYRYAGENLGRDFGTTSPLVQAWIDSPSHRDNLLSSRYRDTGIAVVNGNLQGVDTTLVVQLFGTLQNPAALPQVSARSSRSSADLFRFSLRHFPLHRPIHSCSDSCRYHYRFLLSLAPPHSSAGRP</sequence>
<dbReference type="Proteomes" id="UP000034826">
    <property type="component" value="Unassembled WGS sequence"/>
</dbReference>
<name>A0A0G1M0H5_9BACT</name>
<dbReference type="CDD" id="cd05379">
    <property type="entry name" value="CAP_bacterial"/>
    <property type="match status" value="1"/>
</dbReference>
<reference evidence="2 3" key="1">
    <citation type="journal article" date="2015" name="Nature">
        <title>rRNA introns, odd ribosomes, and small enigmatic genomes across a large radiation of phyla.</title>
        <authorList>
            <person name="Brown C.T."/>
            <person name="Hug L.A."/>
            <person name="Thomas B.C."/>
            <person name="Sharon I."/>
            <person name="Castelle C.J."/>
            <person name="Singh A."/>
            <person name="Wilkins M.J."/>
            <person name="Williams K.H."/>
            <person name="Banfield J.F."/>
        </authorList>
    </citation>
    <scope>NUCLEOTIDE SEQUENCE [LARGE SCALE GENOMIC DNA]</scope>
</reference>
<accession>A0A0G1M0H5</accession>
<evidence type="ECO:0000313" key="3">
    <source>
        <dbReference type="Proteomes" id="UP000034826"/>
    </source>
</evidence>
<protein>
    <recommendedName>
        <fullName evidence="1">SCP domain-containing protein</fullName>
    </recommendedName>
</protein>
<dbReference type="EMBL" id="LCIY01000044">
    <property type="protein sequence ID" value="KKT65499.1"/>
    <property type="molecule type" value="Genomic_DNA"/>
</dbReference>
<evidence type="ECO:0000259" key="1">
    <source>
        <dbReference type="Pfam" id="PF00188"/>
    </source>
</evidence>
<dbReference type="InterPro" id="IPR014044">
    <property type="entry name" value="CAP_dom"/>
</dbReference>
<evidence type="ECO:0000313" key="2">
    <source>
        <dbReference type="EMBL" id="KKT65499.1"/>
    </source>
</evidence>
<organism evidence="2 3">
    <name type="scientific">Candidatus Woesebacteria bacterium GW2011_GWA2_44_33</name>
    <dbReference type="NCBI Taxonomy" id="1618564"/>
    <lineage>
        <taxon>Bacteria</taxon>
        <taxon>Candidatus Woeseibacteriota</taxon>
    </lineage>
</organism>
<comment type="caution">
    <text evidence="2">The sequence shown here is derived from an EMBL/GenBank/DDBJ whole genome shotgun (WGS) entry which is preliminary data.</text>
</comment>
<dbReference type="SUPFAM" id="SSF55797">
    <property type="entry name" value="PR-1-like"/>
    <property type="match status" value="1"/>
</dbReference>
<dbReference type="Gene3D" id="3.40.33.10">
    <property type="entry name" value="CAP"/>
    <property type="match status" value="1"/>
</dbReference>
<dbReference type="AlphaFoldDB" id="A0A0G1M0H5"/>
<gene>
    <name evidence="2" type="ORF">UW60_C0044G0013</name>
</gene>
<dbReference type="InterPro" id="IPR035940">
    <property type="entry name" value="CAP_sf"/>
</dbReference>
<dbReference type="Pfam" id="PF00188">
    <property type="entry name" value="CAP"/>
    <property type="match status" value="1"/>
</dbReference>
<dbReference type="PANTHER" id="PTHR31157:SF1">
    <property type="entry name" value="SCP DOMAIN-CONTAINING PROTEIN"/>
    <property type="match status" value="1"/>
</dbReference>
<proteinExistence type="predicted"/>
<feature type="domain" description="SCP" evidence="1">
    <location>
        <begin position="68"/>
        <end position="186"/>
    </location>
</feature>
<dbReference type="PANTHER" id="PTHR31157">
    <property type="entry name" value="SCP DOMAIN-CONTAINING PROTEIN"/>
    <property type="match status" value="1"/>
</dbReference>